<dbReference type="OrthoDB" id="8716700at2"/>
<dbReference type="RefSeq" id="WP_099623789.1">
    <property type="nucleotide sequence ID" value="NZ_CP024201.1"/>
</dbReference>
<reference evidence="1 2" key="1">
    <citation type="submission" date="2017-10" db="EMBL/GenBank/DDBJ databases">
        <title>Genome sequence of Caulobacter mirabilis FWC38.</title>
        <authorList>
            <person name="Fiebig A."/>
            <person name="Crosson S."/>
        </authorList>
    </citation>
    <scope>NUCLEOTIDE SEQUENCE [LARGE SCALE GENOMIC DNA]</scope>
    <source>
        <strain evidence="1 2">FWC 38</strain>
    </source>
</reference>
<gene>
    <name evidence="1" type="primary">hutG</name>
    <name evidence="1" type="ORF">CSW64_20195</name>
</gene>
<proteinExistence type="predicted"/>
<sequence length="264" mass="28728">MTDVYAARGDSPLIVSFPHVGTDVPDEIAARMTPAALRLDDTDFEQPTLYDFVEELGASTVRARWSRLVVDVNRPPDNKPLYPGQWGAGLVPFETFHGEPVYLGATPDDAEVKVRRDRYWRPYHDALRAAVDAAVARHGFALLWDAHSIDAVVPKLFEGTLPDLNMGTVDGAACGMEARQAAFGVMRASGFNAVLDGRFKGGFITRNYGAPAQGVHAIQMELAKTTHLDEATRTIDPARAARLRPVLESAMEAALDALGDLLDD</sequence>
<dbReference type="Pfam" id="PF05013">
    <property type="entry name" value="FGase"/>
    <property type="match status" value="1"/>
</dbReference>
<dbReference type="EMBL" id="CP024201">
    <property type="protein sequence ID" value="ATQ44541.1"/>
    <property type="molecule type" value="Genomic_DNA"/>
</dbReference>
<dbReference type="AlphaFoldDB" id="A0A2D2B2Q7"/>
<dbReference type="SUPFAM" id="SSF53187">
    <property type="entry name" value="Zn-dependent exopeptidases"/>
    <property type="match status" value="1"/>
</dbReference>
<dbReference type="InterPro" id="IPR007709">
    <property type="entry name" value="N-FG_amidohydro"/>
</dbReference>
<dbReference type="KEGG" id="cmb:CSW64_20195"/>
<protein>
    <submittedName>
        <fullName evidence="1">N-formylglutamate deformylase</fullName>
    </submittedName>
</protein>
<evidence type="ECO:0000313" key="1">
    <source>
        <dbReference type="EMBL" id="ATQ44541.1"/>
    </source>
</evidence>
<dbReference type="Proteomes" id="UP000228945">
    <property type="component" value="Chromosome"/>
</dbReference>
<organism evidence="1 2">
    <name type="scientific">Caulobacter mirabilis</name>
    <dbReference type="NCBI Taxonomy" id="69666"/>
    <lineage>
        <taxon>Bacteria</taxon>
        <taxon>Pseudomonadati</taxon>
        <taxon>Pseudomonadota</taxon>
        <taxon>Alphaproteobacteria</taxon>
        <taxon>Caulobacterales</taxon>
        <taxon>Caulobacteraceae</taxon>
        <taxon>Caulobacter</taxon>
    </lineage>
</organism>
<dbReference type="NCBIfam" id="TIGR02017">
    <property type="entry name" value="hutG_amidohyd"/>
    <property type="match status" value="1"/>
</dbReference>
<dbReference type="InterPro" id="IPR010247">
    <property type="entry name" value="HutG_amidohyd"/>
</dbReference>
<accession>A0A2D2B2Q7</accession>
<evidence type="ECO:0000313" key="2">
    <source>
        <dbReference type="Proteomes" id="UP000228945"/>
    </source>
</evidence>
<keyword evidence="2" id="KW-1185">Reference proteome</keyword>
<dbReference type="Gene3D" id="3.40.630.40">
    <property type="entry name" value="Zn-dependent exopeptidases"/>
    <property type="match status" value="1"/>
</dbReference>
<name>A0A2D2B2Q7_9CAUL</name>